<dbReference type="EMBL" id="FOKU01000004">
    <property type="protein sequence ID" value="SFB96904.1"/>
    <property type="molecule type" value="Genomic_DNA"/>
</dbReference>
<reference evidence="3 4" key="1">
    <citation type="submission" date="2016-11" db="EMBL/GenBank/DDBJ databases">
        <authorList>
            <person name="Varghese N."/>
            <person name="Submissions S."/>
        </authorList>
    </citation>
    <scope>NUCLEOTIDE SEQUENCE [LARGE SCALE GENOMIC DNA]</scope>
    <source>
        <strain evidence="3 4">CGMCC 1.12174</strain>
        <strain evidence="2 5">DSM 26351</strain>
    </source>
</reference>
<sequence length="171" mass="20210">MGFISIGFSKVLLFFALLLCPFIHILLKRGLYGKLSKTDIGHFIPFFLAVFFFKVLQPYDWVDWEGLFNWLGIFELLYVMVYTTLSFLLIYGFTETSRTLKERLFAYKFIGLYFILFITIYRFNLDFVNITQGQRILSYSLASIFGFGSFMILGIDLALEFYKNRHDKNKH</sequence>
<comment type="caution">
    <text evidence="3">The sequence shown here is derived from an EMBL/GenBank/DDBJ whole genome shotgun (WGS) entry which is preliminary data.</text>
</comment>
<gene>
    <name evidence="2" type="ORF">SAMN04487891_104119</name>
    <name evidence="3" type="ORF">SAMN05216293_2483</name>
</gene>
<evidence type="ECO:0000313" key="3">
    <source>
        <dbReference type="EMBL" id="SHL02356.1"/>
    </source>
</evidence>
<dbReference type="EMBL" id="FRAT01000006">
    <property type="protein sequence ID" value="SHL02356.1"/>
    <property type="molecule type" value="Genomic_DNA"/>
</dbReference>
<dbReference type="Proteomes" id="UP000198940">
    <property type="component" value="Unassembled WGS sequence"/>
</dbReference>
<feature type="transmembrane region" description="Helical" evidence="1">
    <location>
        <begin position="6"/>
        <end position="27"/>
    </location>
</feature>
<feature type="transmembrane region" description="Helical" evidence="1">
    <location>
        <begin position="39"/>
        <end position="56"/>
    </location>
</feature>
<feature type="transmembrane region" description="Helical" evidence="1">
    <location>
        <begin position="136"/>
        <end position="159"/>
    </location>
</feature>
<keyword evidence="1" id="KW-0812">Transmembrane</keyword>
<feature type="transmembrane region" description="Helical" evidence="1">
    <location>
        <begin position="105"/>
        <end position="124"/>
    </location>
</feature>
<evidence type="ECO:0000256" key="1">
    <source>
        <dbReference type="SAM" id="Phobius"/>
    </source>
</evidence>
<evidence type="ECO:0000313" key="4">
    <source>
        <dbReference type="Proteomes" id="UP000184031"/>
    </source>
</evidence>
<organism evidence="3 4">
    <name type="scientific">Flagellimonas taeanensis</name>
    <dbReference type="NCBI Taxonomy" id="1005926"/>
    <lineage>
        <taxon>Bacteria</taxon>
        <taxon>Pseudomonadati</taxon>
        <taxon>Bacteroidota</taxon>
        <taxon>Flavobacteriia</taxon>
        <taxon>Flavobacteriales</taxon>
        <taxon>Flavobacteriaceae</taxon>
        <taxon>Flagellimonas</taxon>
    </lineage>
</organism>
<dbReference type="AlphaFoldDB" id="A0A1M6X8T9"/>
<keyword evidence="1" id="KW-1133">Transmembrane helix</keyword>
<proteinExistence type="predicted"/>
<keyword evidence="5" id="KW-1185">Reference proteome</keyword>
<protein>
    <submittedName>
        <fullName evidence="3">Uncharacterized protein</fullName>
    </submittedName>
</protein>
<evidence type="ECO:0000313" key="2">
    <source>
        <dbReference type="EMBL" id="SFB96904.1"/>
    </source>
</evidence>
<accession>A0A1M6X8T9</accession>
<name>A0A1M6X8T9_9FLAO</name>
<feature type="transmembrane region" description="Helical" evidence="1">
    <location>
        <begin position="68"/>
        <end position="93"/>
    </location>
</feature>
<evidence type="ECO:0000313" key="5">
    <source>
        <dbReference type="Proteomes" id="UP000198940"/>
    </source>
</evidence>
<dbReference type="Proteomes" id="UP000184031">
    <property type="component" value="Unassembled WGS sequence"/>
</dbReference>
<keyword evidence="1" id="KW-0472">Membrane</keyword>